<protein>
    <submittedName>
        <fullName evidence="1">Uncharacterized protein</fullName>
    </submittedName>
</protein>
<sequence length="128" mass="15090">MWIVKQDFKKINEYESMYGRLLILCQKYEKTCKEIVKWLNLAVAIDERKFGFLSDEHMSYVEKLDKLFLAGSLNALDKNEKLNISDEDINLLQEEESLATGLFIVLQILCLIKYILQEIRALMQSYMI</sequence>
<dbReference type="Proteomes" id="UP000650605">
    <property type="component" value="Unassembled WGS sequence"/>
</dbReference>
<gene>
    <name evidence="1" type="ORF">JDW19_22720</name>
</gene>
<evidence type="ECO:0000313" key="1">
    <source>
        <dbReference type="EMBL" id="MBM0635918.1"/>
    </source>
</evidence>
<comment type="caution">
    <text evidence="1">The sequence shown here is derived from an EMBL/GenBank/DDBJ whole genome shotgun (WGS) entry which is preliminary data.</text>
</comment>
<accession>A0A8I1LWD1</accession>
<dbReference type="EMBL" id="JAEHFQ010000016">
    <property type="protein sequence ID" value="MBM0635918.1"/>
    <property type="molecule type" value="Genomic_DNA"/>
</dbReference>
<evidence type="ECO:0000313" key="2">
    <source>
        <dbReference type="Proteomes" id="UP000650605"/>
    </source>
</evidence>
<proteinExistence type="predicted"/>
<dbReference type="AlphaFoldDB" id="A0A8I1LWD1"/>
<name>A0A8I1LWD1_PAEPO</name>
<organism evidence="1 2">
    <name type="scientific">Paenibacillus polymyxa</name>
    <name type="common">Bacillus polymyxa</name>
    <dbReference type="NCBI Taxonomy" id="1406"/>
    <lineage>
        <taxon>Bacteria</taxon>
        <taxon>Bacillati</taxon>
        <taxon>Bacillota</taxon>
        <taxon>Bacilli</taxon>
        <taxon>Bacillales</taxon>
        <taxon>Paenibacillaceae</taxon>
        <taxon>Paenibacillus</taxon>
    </lineage>
</organism>
<dbReference type="RefSeq" id="WP_165149831.1">
    <property type="nucleotide sequence ID" value="NZ_JAEHFQ010000016.1"/>
</dbReference>
<reference evidence="1" key="1">
    <citation type="submission" date="2020-12" db="EMBL/GenBank/DDBJ databases">
        <title>Paenibacillus polymyxa LMG 27872: a double-edged sword.</title>
        <authorList>
            <person name="Langendries S."/>
            <person name="Garcia Mendez S."/>
            <person name="Beirinckx S."/>
            <person name="Viaene T."/>
            <person name="Baeyen S."/>
            <person name="Goeminne G."/>
            <person name="Willems A."/>
            <person name="Debode J."/>
            <person name="Goormachtig S."/>
        </authorList>
    </citation>
    <scope>NUCLEOTIDE SEQUENCE</scope>
    <source>
        <strain evidence="1">LMG 27872</strain>
    </source>
</reference>